<dbReference type="InterPro" id="IPR029338">
    <property type="entry name" value="TSSC4"/>
</dbReference>
<protein>
    <submittedName>
        <fullName evidence="2">Uncharacterized protein</fullName>
    </submittedName>
</protein>
<feature type="region of interest" description="Disordered" evidence="1">
    <location>
        <begin position="199"/>
        <end position="226"/>
    </location>
</feature>
<feature type="compositionally biased region" description="Acidic residues" evidence="1">
    <location>
        <begin position="111"/>
        <end position="127"/>
    </location>
</feature>
<evidence type="ECO:0000256" key="1">
    <source>
        <dbReference type="SAM" id="MobiDB-lite"/>
    </source>
</evidence>
<feature type="region of interest" description="Disordered" evidence="1">
    <location>
        <begin position="47"/>
        <end position="156"/>
    </location>
</feature>
<dbReference type="PANTHER" id="PTHR13445">
    <property type="entry name" value="TUMOR SUPPRESSING SUBTRANSFERABLE CANDIDATE 4 TSSC4"/>
    <property type="match status" value="1"/>
</dbReference>
<dbReference type="EMBL" id="OIVN01006199">
    <property type="protein sequence ID" value="SPD27603.1"/>
    <property type="molecule type" value="Genomic_DNA"/>
</dbReference>
<dbReference type="PANTHER" id="PTHR13445:SF5">
    <property type="entry name" value="PROTEIN TSSC4"/>
    <property type="match status" value="1"/>
</dbReference>
<feature type="region of interest" description="Disordered" evidence="1">
    <location>
        <begin position="402"/>
        <end position="438"/>
    </location>
</feature>
<name>A0A2N9ITV5_FAGSY</name>
<organism evidence="2">
    <name type="scientific">Fagus sylvatica</name>
    <name type="common">Beechnut</name>
    <dbReference type="NCBI Taxonomy" id="28930"/>
    <lineage>
        <taxon>Eukaryota</taxon>
        <taxon>Viridiplantae</taxon>
        <taxon>Streptophyta</taxon>
        <taxon>Embryophyta</taxon>
        <taxon>Tracheophyta</taxon>
        <taxon>Spermatophyta</taxon>
        <taxon>Magnoliopsida</taxon>
        <taxon>eudicotyledons</taxon>
        <taxon>Gunneridae</taxon>
        <taxon>Pentapetalae</taxon>
        <taxon>rosids</taxon>
        <taxon>fabids</taxon>
        <taxon>Fagales</taxon>
        <taxon>Fagaceae</taxon>
        <taxon>Fagus</taxon>
    </lineage>
</organism>
<feature type="compositionally biased region" description="Basic and acidic residues" evidence="1">
    <location>
        <begin position="211"/>
        <end position="222"/>
    </location>
</feature>
<feature type="compositionally biased region" description="Basic and acidic residues" evidence="1">
    <location>
        <begin position="67"/>
        <end position="84"/>
    </location>
</feature>
<reference evidence="2" key="1">
    <citation type="submission" date="2018-02" db="EMBL/GenBank/DDBJ databases">
        <authorList>
            <person name="Cohen D.B."/>
            <person name="Kent A.D."/>
        </authorList>
    </citation>
    <scope>NUCLEOTIDE SEQUENCE</scope>
</reference>
<gene>
    <name evidence="2" type="ORF">FSB_LOCUS55485</name>
</gene>
<dbReference type="Pfam" id="PF15264">
    <property type="entry name" value="TSSC4"/>
    <property type="match status" value="1"/>
</dbReference>
<dbReference type="AlphaFoldDB" id="A0A2N9ITV5"/>
<feature type="compositionally biased region" description="Polar residues" evidence="1">
    <location>
        <begin position="280"/>
        <end position="290"/>
    </location>
</feature>
<proteinExistence type="predicted"/>
<evidence type="ECO:0000313" key="2">
    <source>
        <dbReference type="EMBL" id="SPD27603.1"/>
    </source>
</evidence>
<sequence length="438" mass="49423">MSHKAVPCIFKRITQTERKPQKFPSMESSESVDDTFRARVEKVFGSLASSKSSTMKSSPWSLTDDEVERREWRRDTDTHDRDDTPCSASFDECFKKDQRASRRKLRRELDDPNDDGEEQADLSFSDEWEIRSSIGLDSTLDHEDEEDEYDKVATGTENAGDRLFMKDVTDHGSYLNSHNVLTKSKDPRANHLAARIRLKEDEAEGQNNNSDHAHDSEVKEQQVEASEDCNQLRSILKRKANNDVCKSQKRVRFDPSVTYASEEAVEKTMAAPSMEATDSDYGSLQGQNASRVPDYLKNPSKYRCYSFDSTSEVDEESNAQACMDFFNLVKKFRPSESGLELAGPSADLPKSVTFIPKKKASDAKAVSDGVLKQNMEEDHKQFLHQAGFPVGIAAGEVQHEVSAMEEDESQTNAADRRAGFQKSGRRYRTKLSTDDDDS</sequence>
<feature type="region of interest" description="Disordered" evidence="1">
    <location>
        <begin position="272"/>
        <end position="292"/>
    </location>
</feature>
<accession>A0A2N9ITV5</accession>
<feature type="compositionally biased region" description="Low complexity" evidence="1">
    <location>
        <begin position="47"/>
        <end position="62"/>
    </location>
</feature>